<evidence type="ECO:0000313" key="2">
    <source>
        <dbReference type="EMBL" id="RTH05458.1"/>
    </source>
</evidence>
<feature type="non-terminal residue" evidence="2">
    <location>
        <position position="56"/>
    </location>
</feature>
<evidence type="ECO:0000313" key="3">
    <source>
        <dbReference type="Proteomes" id="UP000286910"/>
    </source>
</evidence>
<sequence length="56" mass="6285">MWREGERYRVKVGHIAAAGHLALGPSLLLLFLGSFLGKQLGYFWGRRLGKGLKARM</sequence>
<keyword evidence="1" id="KW-0812">Transmembrane</keyword>
<name>A0A430RDK3_THESC</name>
<protein>
    <submittedName>
        <fullName evidence="2">DedA family protein</fullName>
    </submittedName>
</protein>
<accession>A0A430RDK3</accession>
<proteinExistence type="predicted"/>
<gene>
    <name evidence="2" type="ORF">CSW45_03310</name>
</gene>
<organism evidence="2 3">
    <name type="scientific">Thermus scotoductus</name>
    <dbReference type="NCBI Taxonomy" id="37636"/>
    <lineage>
        <taxon>Bacteria</taxon>
        <taxon>Thermotogati</taxon>
        <taxon>Deinococcota</taxon>
        <taxon>Deinococci</taxon>
        <taxon>Thermales</taxon>
        <taxon>Thermaceae</taxon>
        <taxon>Thermus</taxon>
    </lineage>
</organism>
<keyword evidence="1" id="KW-0472">Membrane</keyword>
<feature type="transmembrane region" description="Helical" evidence="1">
    <location>
        <begin position="12"/>
        <end position="36"/>
    </location>
</feature>
<evidence type="ECO:0000256" key="1">
    <source>
        <dbReference type="SAM" id="Phobius"/>
    </source>
</evidence>
<dbReference type="Proteomes" id="UP000286910">
    <property type="component" value="Unassembled WGS sequence"/>
</dbReference>
<dbReference type="AlphaFoldDB" id="A0A430RDK3"/>
<comment type="caution">
    <text evidence="2">The sequence shown here is derived from an EMBL/GenBank/DDBJ whole genome shotgun (WGS) entry which is preliminary data.</text>
</comment>
<reference evidence="2 3" key="1">
    <citation type="journal article" date="2019" name="Extremophiles">
        <title>Biogeography of thermophiles and predominance of Thermus scotoductus in domestic water heaters.</title>
        <authorList>
            <person name="Wilpiszeski R.L."/>
            <person name="Zhang Z."/>
            <person name="House C.H."/>
        </authorList>
    </citation>
    <scope>NUCLEOTIDE SEQUENCE [LARGE SCALE GENOMIC DNA]</scope>
    <source>
        <strain evidence="2 3">32_S32</strain>
    </source>
</reference>
<dbReference type="EMBL" id="PELR01000073">
    <property type="protein sequence ID" value="RTH05458.1"/>
    <property type="molecule type" value="Genomic_DNA"/>
</dbReference>
<keyword evidence="1" id="KW-1133">Transmembrane helix</keyword>